<dbReference type="CDD" id="cd03809">
    <property type="entry name" value="GT4_MtfB-like"/>
    <property type="match status" value="1"/>
</dbReference>
<evidence type="ECO:0000259" key="2">
    <source>
        <dbReference type="Pfam" id="PF00534"/>
    </source>
</evidence>
<dbReference type="GO" id="GO:0016757">
    <property type="term" value="F:glycosyltransferase activity"/>
    <property type="evidence" value="ECO:0007669"/>
    <property type="project" value="InterPro"/>
</dbReference>
<gene>
    <name evidence="3" type="ORF">ICL16_42135</name>
</gene>
<evidence type="ECO:0000313" key="4">
    <source>
        <dbReference type="Proteomes" id="UP000629098"/>
    </source>
</evidence>
<feature type="domain" description="Glycosyl transferase family 1" evidence="2">
    <location>
        <begin position="243"/>
        <end position="404"/>
    </location>
</feature>
<sequence>MKVLYDISVLGVGYYNQAGRTGIFRVVENLAEGLKKSQECELFFCINGEIYKLYDAVDYLESNLNLAGVPLAYQAKDWRFKYNTHKLLSKLSFKVDNSTNAKQIWFKIFRKFVYYTHKITNYLPTEISPKVLAETNIYHSPFEAIPQKIKRTSHVKHFLTVHDLIPILYPEFFKFNENTPLKKAIESLEPESWVICISQSTKEDLCNYAKLVDPSRVFVINLGASDLFYPCTDSQTLERTRMKYGIPNVPYFLSLSTLEPRKNVDHTIRCFANLVQQEKIQDLCLVLVGTKGWNYDKIFAEISHNPALKDRIIVTGYVADEDLAALYSGARAFVYTSLYEGFGLPPLEAMQCGIPVITSNTSSLPEVVGDAGIMLEPKDVDGLCHSLLKLYNQPDLRQSMSQKSLEQAQKFSWEKCTQQTIAAYKTALSA</sequence>
<dbReference type="FunFam" id="3.40.50.2000:FF:000119">
    <property type="entry name" value="Glycosyl transferase group 1"/>
    <property type="match status" value="1"/>
</dbReference>
<dbReference type="Pfam" id="PF00534">
    <property type="entry name" value="Glycos_transf_1"/>
    <property type="match status" value="1"/>
</dbReference>
<dbReference type="InterPro" id="IPR001296">
    <property type="entry name" value="Glyco_trans_1"/>
</dbReference>
<protein>
    <submittedName>
        <fullName evidence="3">Glycosyltransferase family 4 protein</fullName>
    </submittedName>
</protein>
<dbReference type="SUPFAM" id="SSF53756">
    <property type="entry name" value="UDP-Glycosyltransferase/glycogen phosphorylase"/>
    <property type="match status" value="1"/>
</dbReference>
<dbReference type="Gene3D" id="3.40.50.2000">
    <property type="entry name" value="Glycogen Phosphorylase B"/>
    <property type="match status" value="2"/>
</dbReference>
<keyword evidence="4" id="KW-1185">Reference proteome</keyword>
<dbReference type="EMBL" id="JACXAE010000126">
    <property type="protein sequence ID" value="MBD2778474.1"/>
    <property type="molecule type" value="Genomic_DNA"/>
</dbReference>
<reference evidence="3" key="1">
    <citation type="submission" date="2020-09" db="EMBL/GenBank/DDBJ databases">
        <title>Iningainema tapete sp. nov. (Scytonemataceae, Cyanobacteria) from greenhouses in central Florida (USA) produces two types of nodularin with biosynthetic potential for microcystin-LR and anabaenopeptins.</title>
        <authorList>
            <person name="Berthold D.E."/>
            <person name="Lefler F.W."/>
            <person name="Huang I.-S."/>
            <person name="Abdulla H."/>
            <person name="Zimba P.V."/>
            <person name="Laughinghouse H.D. IV."/>
        </authorList>
    </citation>
    <scope>NUCLEOTIDE SEQUENCE</scope>
    <source>
        <strain evidence="3">BLCCT55</strain>
    </source>
</reference>
<dbReference type="PANTHER" id="PTHR46401:SF2">
    <property type="entry name" value="GLYCOSYLTRANSFERASE WBBK-RELATED"/>
    <property type="match status" value="1"/>
</dbReference>
<dbReference type="GO" id="GO:0009103">
    <property type="term" value="P:lipopolysaccharide biosynthetic process"/>
    <property type="evidence" value="ECO:0007669"/>
    <property type="project" value="TreeGrafter"/>
</dbReference>
<keyword evidence="1" id="KW-0808">Transferase</keyword>
<accession>A0A8J6XU21</accession>
<dbReference type="RefSeq" id="WP_190838174.1">
    <property type="nucleotide sequence ID" value="NZ_CAWPPI010000126.1"/>
</dbReference>
<evidence type="ECO:0000313" key="3">
    <source>
        <dbReference type="EMBL" id="MBD2778474.1"/>
    </source>
</evidence>
<dbReference type="AlphaFoldDB" id="A0A8J6XU21"/>
<evidence type="ECO:0000256" key="1">
    <source>
        <dbReference type="ARBA" id="ARBA00022679"/>
    </source>
</evidence>
<dbReference type="PANTHER" id="PTHR46401">
    <property type="entry name" value="GLYCOSYLTRANSFERASE WBBK-RELATED"/>
    <property type="match status" value="1"/>
</dbReference>
<dbReference type="Proteomes" id="UP000629098">
    <property type="component" value="Unassembled WGS sequence"/>
</dbReference>
<proteinExistence type="predicted"/>
<organism evidence="3 4">
    <name type="scientific">Iningainema tapete BLCC-T55</name>
    <dbReference type="NCBI Taxonomy" id="2748662"/>
    <lineage>
        <taxon>Bacteria</taxon>
        <taxon>Bacillati</taxon>
        <taxon>Cyanobacteriota</taxon>
        <taxon>Cyanophyceae</taxon>
        <taxon>Nostocales</taxon>
        <taxon>Scytonemataceae</taxon>
        <taxon>Iningainema tapete</taxon>
    </lineage>
</organism>
<comment type="caution">
    <text evidence="3">The sequence shown here is derived from an EMBL/GenBank/DDBJ whole genome shotgun (WGS) entry which is preliminary data.</text>
</comment>
<name>A0A8J6XU21_9CYAN</name>